<dbReference type="Pfam" id="PF01381">
    <property type="entry name" value="HTH_3"/>
    <property type="match status" value="1"/>
</dbReference>
<gene>
    <name evidence="3" type="ORF">CLV51_1011666</name>
</gene>
<sequence length="111" mass="12739">MQVAFGEYIRKLRTDNNLTLTQLGAKLNIDSGALSKIETGKKQLDEKVLPKLAKVFKLNLDMLKDEFFSEKIAYAICKNKCSENILLLVEEKIKYIRIKNTKQGVLKFTDK</sequence>
<dbReference type="AlphaFoldDB" id="A0A2P8HVR9"/>
<reference evidence="3 4" key="1">
    <citation type="submission" date="2018-03" db="EMBL/GenBank/DDBJ databases">
        <title>Genomic Encyclopedia of Archaeal and Bacterial Type Strains, Phase II (KMG-II): from individual species to whole genera.</title>
        <authorList>
            <person name="Goeker M."/>
        </authorList>
    </citation>
    <scope>NUCLEOTIDE SEQUENCE [LARGE SCALE GENOMIC DNA]</scope>
    <source>
        <strain evidence="3 4">DSM 24859</strain>
    </source>
</reference>
<organism evidence="3 4">
    <name type="scientific">Chitinophaga niastensis</name>
    <dbReference type="NCBI Taxonomy" id="536980"/>
    <lineage>
        <taxon>Bacteria</taxon>
        <taxon>Pseudomonadati</taxon>
        <taxon>Bacteroidota</taxon>
        <taxon>Chitinophagia</taxon>
        <taxon>Chitinophagales</taxon>
        <taxon>Chitinophagaceae</taxon>
        <taxon>Chitinophaga</taxon>
    </lineage>
</organism>
<dbReference type="EMBL" id="PYAW01000001">
    <property type="protein sequence ID" value="PSL50322.1"/>
    <property type="molecule type" value="Genomic_DNA"/>
</dbReference>
<dbReference type="Gene3D" id="1.10.260.40">
    <property type="entry name" value="lambda repressor-like DNA-binding domains"/>
    <property type="match status" value="1"/>
</dbReference>
<evidence type="ECO:0000259" key="2">
    <source>
        <dbReference type="PROSITE" id="PS50943"/>
    </source>
</evidence>
<comment type="caution">
    <text evidence="3">The sequence shown here is derived from an EMBL/GenBank/DDBJ whole genome shotgun (WGS) entry which is preliminary data.</text>
</comment>
<dbReference type="Proteomes" id="UP000240971">
    <property type="component" value="Unassembled WGS sequence"/>
</dbReference>
<dbReference type="InterPro" id="IPR010982">
    <property type="entry name" value="Lambda_DNA-bd_dom_sf"/>
</dbReference>
<dbReference type="InterPro" id="IPR001387">
    <property type="entry name" value="Cro/C1-type_HTH"/>
</dbReference>
<dbReference type="PROSITE" id="PS50943">
    <property type="entry name" value="HTH_CROC1"/>
    <property type="match status" value="1"/>
</dbReference>
<accession>A0A2P8HVR9</accession>
<proteinExistence type="predicted"/>
<evidence type="ECO:0000313" key="3">
    <source>
        <dbReference type="EMBL" id="PSL50322.1"/>
    </source>
</evidence>
<keyword evidence="4" id="KW-1185">Reference proteome</keyword>
<dbReference type="PANTHER" id="PTHR46558:SF4">
    <property type="entry name" value="DNA-BIDING PHAGE PROTEIN"/>
    <property type="match status" value="1"/>
</dbReference>
<dbReference type="OrthoDB" id="4762426at2"/>
<dbReference type="SMART" id="SM00530">
    <property type="entry name" value="HTH_XRE"/>
    <property type="match status" value="1"/>
</dbReference>
<feature type="domain" description="HTH cro/C1-type" evidence="2">
    <location>
        <begin position="9"/>
        <end position="63"/>
    </location>
</feature>
<dbReference type="RefSeq" id="WP_106527474.1">
    <property type="nucleotide sequence ID" value="NZ_PYAW01000001.1"/>
</dbReference>
<evidence type="ECO:0000313" key="4">
    <source>
        <dbReference type="Proteomes" id="UP000240971"/>
    </source>
</evidence>
<dbReference type="GO" id="GO:0003677">
    <property type="term" value="F:DNA binding"/>
    <property type="evidence" value="ECO:0007669"/>
    <property type="project" value="UniProtKB-KW"/>
</dbReference>
<dbReference type="PANTHER" id="PTHR46558">
    <property type="entry name" value="TRACRIPTIONAL REGULATORY PROTEIN-RELATED-RELATED"/>
    <property type="match status" value="1"/>
</dbReference>
<dbReference type="CDD" id="cd00093">
    <property type="entry name" value="HTH_XRE"/>
    <property type="match status" value="1"/>
</dbReference>
<dbReference type="SUPFAM" id="SSF47413">
    <property type="entry name" value="lambda repressor-like DNA-binding domains"/>
    <property type="match status" value="1"/>
</dbReference>
<name>A0A2P8HVR9_CHINA</name>
<keyword evidence="1" id="KW-0238">DNA-binding</keyword>
<protein>
    <submittedName>
        <fullName evidence="3">Helix-turn-helix protein</fullName>
    </submittedName>
</protein>
<evidence type="ECO:0000256" key="1">
    <source>
        <dbReference type="ARBA" id="ARBA00023125"/>
    </source>
</evidence>